<dbReference type="PANTHER" id="PTHR47338">
    <property type="entry name" value="ZN(II)2CYS6 TRANSCRIPTION FACTOR (EUROFUNG)-RELATED"/>
    <property type="match status" value="1"/>
</dbReference>
<reference evidence="10" key="1">
    <citation type="journal article" date="2015" name="Genome Announc.">
        <title>Draft genome sequence of the fungus Penicillium brasilianum MG11.</title>
        <authorList>
            <person name="Horn F."/>
            <person name="Linde J."/>
            <person name="Mattern D.J."/>
            <person name="Walther G."/>
            <person name="Guthke R."/>
            <person name="Brakhage A.A."/>
            <person name="Valiante V."/>
        </authorList>
    </citation>
    <scope>NUCLEOTIDE SEQUENCE [LARGE SCALE GENOMIC DNA]</scope>
    <source>
        <strain evidence="10">MG11</strain>
    </source>
</reference>
<dbReference type="Pfam" id="PF00172">
    <property type="entry name" value="Zn_clus"/>
    <property type="match status" value="1"/>
</dbReference>
<evidence type="ECO:0000313" key="9">
    <source>
        <dbReference type="EMBL" id="CEJ56043.1"/>
    </source>
</evidence>
<dbReference type="InterPro" id="IPR036864">
    <property type="entry name" value="Zn2-C6_fun-type_DNA-bd_sf"/>
</dbReference>
<evidence type="ECO:0000256" key="2">
    <source>
        <dbReference type="ARBA" id="ARBA00022723"/>
    </source>
</evidence>
<dbReference type="EMBL" id="CDHK01000002">
    <property type="protein sequence ID" value="CEJ56043.1"/>
    <property type="molecule type" value="Genomic_DNA"/>
</dbReference>
<dbReference type="InterPro" id="IPR050815">
    <property type="entry name" value="TF_fung"/>
</dbReference>
<dbReference type="InterPro" id="IPR001138">
    <property type="entry name" value="Zn2Cys6_DnaBD"/>
</dbReference>
<dbReference type="Gene3D" id="4.10.240.10">
    <property type="entry name" value="Zn(2)-C6 fungal-type DNA-binding domain"/>
    <property type="match status" value="1"/>
</dbReference>
<dbReference type="InterPro" id="IPR007219">
    <property type="entry name" value="XnlR_reg_dom"/>
</dbReference>
<dbReference type="SMART" id="SM00906">
    <property type="entry name" value="Fungal_trans"/>
    <property type="match status" value="1"/>
</dbReference>
<evidence type="ECO:0000259" key="8">
    <source>
        <dbReference type="PROSITE" id="PS50048"/>
    </source>
</evidence>
<dbReference type="GO" id="GO:0008270">
    <property type="term" value="F:zinc ion binding"/>
    <property type="evidence" value="ECO:0007669"/>
    <property type="project" value="InterPro"/>
</dbReference>
<comment type="subcellular location">
    <subcellularLocation>
        <location evidence="1">Nucleus</location>
    </subcellularLocation>
</comment>
<feature type="compositionally biased region" description="Polar residues" evidence="7">
    <location>
        <begin position="389"/>
        <end position="409"/>
    </location>
</feature>
<evidence type="ECO:0000256" key="7">
    <source>
        <dbReference type="SAM" id="MobiDB-lite"/>
    </source>
</evidence>
<dbReference type="GO" id="GO:0003677">
    <property type="term" value="F:DNA binding"/>
    <property type="evidence" value="ECO:0007669"/>
    <property type="project" value="UniProtKB-KW"/>
</dbReference>
<feature type="region of interest" description="Disordered" evidence="7">
    <location>
        <begin position="750"/>
        <end position="782"/>
    </location>
</feature>
<evidence type="ECO:0000256" key="4">
    <source>
        <dbReference type="ARBA" id="ARBA00023125"/>
    </source>
</evidence>
<evidence type="ECO:0000256" key="3">
    <source>
        <dbReference type="ARBA" id="ARBA00023015"/>
    </source>
</evidence>
<proteinExistence type="predicted"/>
<feature type="region of interest" description="Disordered" evidence="7">
    <location>
        <begin position="383"/>
        <end position="413"/>
    </location>
</feature>
<accession>A0A0F7TM39</accession>
<protein>
    <recommendedName>
        <fullName evidence="8">Zn(2)-C6 fungal-type domain-containing protein</fullName>
    </recommendedName>
</protein>
<dbReference type="GO" id="GO:0005634">
    <property type="term" value="C:nucleus"/>
    <property type="evidence" value="ECO:0007669"/>
    <property type="project" value="UniProtKB-SubCell"/>
</dbReference>
<keyword evidence="2" id="KW-0479">Metal-binding</keyword>
<dbReference type="Pfam" id="PF04082">
    <property type="entry name" value="Fungal_trans"/>
    <property type="match status" value="1"/>
</dbReference>
<keyword evidence="3" id="KW-0805">Transcription regulation</keyword>
<dbReference type="PROSITE" id="PS00463">
    <property type="entry name" value="ZN2_CY6_FUNGAL_1"/>
    <property type="match status" value="1"/>
</dbReference>
<dbReference type="Proteomes" id="UP000042958">
    <property type="component" value="Unassembled WGS sequence"/>
</dbReference>
<sequence>MHPRFDLAYPKLVGENALSRMSESVTYHTHHDKESSKLPELSVACSNCRNRKLRCSRETPACQHCRKTGSDCVYEPKRSKPGIKPGAIEYLHRRLDRLEDFVLDRLGDDSPGESSDKSVTGVADRPAKRQRVDNRISPSQSSLPQVDRSSVFSFLNPNTIEDILQTYFENIHPWIPLVHETRLRRRLLDKKHRSRLDVLVRAMILVSWRYIQRQEAVSDICRANLTTQQARSLIASTSMDCLSVENLQALVICVLNDIGNGWGVKAWSLVGSLTRTVEYLKLTVEDEELQGRTSISRPFVSISPPESWIEAEERRRVFWNVFNIDRFCSVTMGWNTSLTSDDVRRRLPCDGVYWRRDKPNVTAFFGIWDKSAGRMGNPIAFPPAHYVSPQGTGTNDASEPSPNNASGSGLSPEDPAMQAIGAFAYRIEATESLSRVMTYFLQQKVDMHRPENVTSWLTRFKELDLRLVHWKMLLPKKWNAVKPTYTTVGPHDTAYQKGTPSSSGEATRLEMNAKRQTVVMDPNLTLAHITHNASMILLHQPIAFPPHDWTFRSRLPSSCSAETCQQAAFEIATITEQYLKVSPATSPVCPQFSFCVYVAARLLLAYVTYYGGENTALYSKSDVEGRFSTLVQSLDKMSRRWNGNVLVPETTTLSEDLAAKYALKLREMHDLCMQGLGYRINVLDYTQDIDHWGSRADPIAGDPVPVSIQNGLTQLPYQHLQAQPAHNFQDSGRPAENQPNGNLINAAPAMALPLPSSPSQLPRNPNEHHPTMYGKETYSSGNEQAPCDLSAISQVLQSHQFMDLDRIISFDNGMFSANLDHSW</sequence>
<keyword evidence="4" id="KW-0238">DNA-binding</keyword>
<feature type="compositionally biased region" description="Low complexity" evidence="7">
    <location>
        <begin position="750"/>
        <end position="764"/>
    </location>
</feature>
<evidence type="ECO:0000313" key="10">
    <source>
        <dbReference type="Proteomes" id="UP000042958"/>
    </source>
</evidence>
<dbReference type="GO" id="GO:0006351">
    <property type="term" value="P:DNA-templated transcription"/>
    <property type="evidence" value="ECO:0007669"/>
    <property type="project" value="InterPro"/>
</dbReference>
<dbReference type="PROSITE" id="PS50048">
    <property type="entry name" value="ZN2_CY6_FUNGAL_2"/>
    <property type="match status" value="1"/>
</dbReference>
<evidence type="ECO:0000256" key="6">
    <source>
        <dbReference type="ARBA" id="ARBA00023242"/>
    </source>
</evidence>
<keyword evidence="5" id="KW-0804">Transcription</keyword>
<evidence type="ECO:0000256" key="1">
    <source>
        <dbReference type="ARBA" id="ARBA00004123"/>
    </source>
</evidence>
<gene>
    <name evidence="9" type="ORF">PMG11_02268</name>
</gene>
<keyword evidence="6" id="KW-0539">Nucleus</keyword>
<feature type="region of interest" description="Disordered" evidence="7">
    <location>
        <begin position="724"/>
        <end position="743"/>
    </location>
</feature>
<feature type="region of interest" description="Disordered" evidence="7">
    <location>
        <begin position="106"/>
        <end position="144"/>
    </location>
</feature>
<dbReference type="STRING" id="104259.A0A0F7TM39"/>
<feature type="compositionally biased region" description="Basic and acidic residues" evidence="7">
    <location>
        <begin position="125"/>
        <end position="134"/>
    </location>
</feature>
<dbReference type="CDD" id="cd12148">
    <property type="entry name" value="fungal_TF_MHR"/>
    <property type="match status" value="1"/>
</dbReference>
<feature type="domain" description="Zn(2)-C6 fungal-type" evidence="8">
    <location>
        <begin position="44"/>
        <end position="74"/>
    </location>
</feature>
<dbReference type="SMART" id="SM00066">
    <property type="entry name" value="GAL4"/>
    <property type="match status" value="1"/>
</dbReference>
<dbReference type="SUPFAM" id="SSF57701">
    <property type="entry name" value="Zn2/Cys6 DNA-binding domain"/>
    <property type="match status" value="1"/>
</dbReference>
<dbReference type="OrthoDB" id="4456959at2759"/>
<keyword evidence="10" id="KW-1185">Reference proteome</keyword>
<organism evidence="9 10">
    <name type="scientific">Penicillium brasilianum</name>
    <dbReference type="NCBI Taxonomy" id="104259"/>
    <lineage>
        <taxon>Eukaryota</taxon>
        <taxon>Fungi</taxon>
        <taxon>Dikarya</taxon>
        <taxon>Ascomycota</taxon>
        <taxon>Pezizomycotina</taxon>
        <taxon>Eurotiomycetes</taxon>
        <taxon>Eurotiomycetidae</taxon>
        <taxon>Eurotiales</taxon>
        <taxon>Aspergillaceae</taxon>
        <taxon>Penicillium</taxon>
    </lineage>
</organism>
<dbReference type="GO" id="GO:0000981">
    <property type="term" value="F:DNA-binding transcription factor activity, RNA polymerase II-specific"/>
    <property type="evidence" value="ECO:0007669"/>
    <property type="project" value="InterPro"/>
</dbReference>
<dbReference type="AlphaFoldDB" id="A0A0F7TM39"/>
<dbReference type="PANTHER" id="PTHR47338:SF23">
    <property type="entry name" value="ZN(II)2CYS6 TRANSCRIPTION FACTOR (EUROFUNG)"/>
    <property type="match status" value="1"/>
</dbReference>
<dbReference type="CDD" id="cd00067">
    <property type="entry name" value="GAL4"/>
    <property type="match status" value="1"/>
</dbReference>
<name>A0A0F7TM39_PENBI</name>
<evidence type="ECO:0000256" key="5">
    <source>
        <dbReference type="ARBA" id="ARBA00023163"/>
    </source>
</evidence>